<reference evidence="2 3" key="1">
    <citation type="submission" date="2021-06" db="EMBL/GenBank/DDBJ databases">
        <authorList>
            <person name="Sun Q."/>
            <person name="Li D."/>
        </authorList>
    </citation>
    <scope>NUCLEOTIDE SEQUENCE [LARGE SCALE GENOMIC DNA]</scope>
    <source>
        <strain evidence="2 3">MSJ-5</strain>
    </source>
</reference>
<dbReference type="RefSeq" id="WP_216414664.1">
    <property type="nucleotide sequence ID" value="NZ_JAHLQK010000001.1"/>
</dbReference>
<evidence type="ECO:0000313" key="2">
    <source>
        <dbReference type="EMBL" id="MBU5675164.1"/>
    </source>
</evidence>
<evidence type="ECO:0000313" key="3">
    <source>
        <dbReference type="Proteomes" id="UP000779508"/>
    </source>
</evidence>
<dbReference type="CDD" id="cd00093">
    <property type="entry name" value="HTH_XRE"/>
    <property type="match status" value="1"/>
</dbReference>
<keyword evidence="3" id="KW-1185">Reference proteome</keyword>
<name>A0ABS6FYM6_9FIRM</name>
<dbReference type="Pfam" id="PF01381">
    <property type="entry name" value="HTH_3"/>
    <property type="match status" value="1"/>
</dbReference>
<comment type="caution">
    <text evidence="2">The sequence shown here is derived from an EMBL/GenBank/DDBJ whole genome shotgun (WGS) entry which is preliminary data.</text>
</comment>
<organism evidence="2 3">
    <name type="scientific">Alkaliphilus flagellatus</name>
    <dbReference type="NCBI Taxonomy" id="2841507"/>
    <lineage>
        <taxon>Bacteria</taxon>
        <taxon>Bacillati</taxon>
        <taxon>Bacillota</taxon>
        <taxon>Clostridia</taxon>
        <taxon>Peptostreptococcales</taxon>
        <taxon>Natronincolaceae</taxon>
        <taxon>Alkaliphilus</taxon>
    </lineage>
</organism>
<dbReference type="EMBL" id="JAHLQK010000001">
    <property type="protein sequence ID" value="MBU5675164.1"/>
    <property type="molecule type" value="Genomic_DNA"/>
</dbReference>
<gene>
    <name evidence="2" type="ORF">KQI88_01875</name>
</gene>
<feature type="domain" description="HTH cro/C1-type" evidence="1">
    <location>
        <begin position="14"/>
        <end position="67"/>
    </location>
</feature>
<sequence>MLYETRKNITGLLIKSNREKLGLKQEYLCKGICSISYLSKIEKGNIVPSEDINLLEEAKKINYTAYVINQIGYIK</sequence>
<protein>
    <submittedName>
        <fullName evidence="2">Helix-turn-helix transcriptional regulator</fullName>
    </submittedName>
</protein>
<accession>A0ABS6FYM6</accession>
<dbReference type="PROSITE" id="PS50943">
    <property type="entry name" value="HTH_CROC1"/>
    <property type="match status" value="1"/>
</dbReference>
<dbReference type="InterPro" id="IPR001387">
    <property type="entry name" value="Cro/C1-type_HTH"/>
</dbReference>
<dbReference type="Proteomes" id="UP000779508">
    <property type="component" value="Unassembled WGS sequence"/>
</dbReference>
<proteinExistence type="predicted"/>
<evidence type="ECO:0000259" key="1">
    <source>
        <dbReference type="PROSITE" id="PS50943"/>
    </source>
</evidence>